<sequence>RTAHLFWDGLTWPELRAAPGNEADDEGDNLLMRVYGSSTRDKFYALFRDPLLFDTSIIEVGRTILDAKLRISISTAKGWNDYPDYKLALVSSNPASNTQLVPADYQCLGSTLLSNDLVPLIEEYYYGVIFTFNLNAAGLAAIAKGGITKLGLREYFYDILGNIPDWHGFTWWGMEVRSADHLDPDRRPRLEVTYK</sequence>
<organism evidence="1">
    <name type="scientific">marine sediment metagenome</name>
    <dbReference type="NCBI Taxonomy" id="412755"/>
    <lineage>
        <taxon>unclassified sequences</taxon>
        <taxon>metagenomes</taxon>
        <taxon>ecological metagenomes</taxon>
    </lineage>
</organism>
<evidence type="ECO:0000313" key="1">
    <source>
        <dbReference type="EMBL" id="GAI58165.1"/>
    </source>
</evidence>
<name>X1R4W3_9ZZZZ</name>
<feature type="non-terminal residue" evidence="1">
    <location>
        <position position="1"/>
    </location>
</feature>
<protein>
    <submittedName>
        <fullName evidence="1">Uncharacterized protein</fullName>
    </submittedName>
</protein>
<accession>X1R4W3</accession>
<comment type="caution">
    <text evidence="1">The sequence shown here is derived from an EMBL/GenBank/DDBJ whole genome shotgun (WGS) entry which is preliminary data.</text>
</comment>
<dbReference type="EMBL" id="BARV01035613">
    <property type="protein sequence ID" value="GAI58165.1"/>
    <property type="molecule type" value="Genomic_DNA"/>
</dbReference>
<dbReference type="AlphaFoldDB" id="X1R4W3"/>
<gene>
    <name evidence="1" type="ORF">S06H3_55539</name>
</gene>
<proteinExistence type="predicted"/>
<reference evidence="1" key="1">
    <citation type="journal article" date="2014" name="Front. Microbiol.">
        <title>High frequency of phylogenetically diverse reductive dehalogenase-homologous genes in deep subseafloor sedimentary metagenomes.</title>
        <authorList>
            <person name="Kawai M."/>
            <person name="Futagami T."/>
            <person name="Toyoda A."/>
            <person name="Takaki Y."/>
            <person name="Nishi S."/>
            <person name="Hori S."/>
            <person name="Arai W."/>
            <person name="Tsubouchi T."/>
            <person name="Morono Y."/>
            <person name="Uchiyama I."/>
            <person name="Ito T."/>
            <person name="Fujiyama A."/>
            <person name="Inagaki F."/>
            <person name="Takami H."/>
        </authorList>
    </citation>
    <scope>NUCLEOTIDE SEQUENCE</scope>
    <source>
        <strain evidence="1">Expedition CK06-06</strain>
    </source>
</reference>